<organism evidence="1 2">
    <name type="scientific">Porphyromonas endodontalis (strain ATCC 35406 / DSM 24491 / JCM 8526 / CCUG 16442 / BCRC 14492 / NCTC 13058 / HG 370)</name>
    <name type="common">Bacteroides endodontalis</name>
    <dbReference type="NCBI Taxonomy" id="553175"/>
    <lineage>
        <taxon>Bacteria</taxon>
        <taxon>Pseudomonadati</taxon>
        <taxon>Bacteroidota</taxon>
        <taxon>Bacteroidia</taxon>
        <taxon>Bacteroidales</taxon>
        <taxon>Porphyromonadaceae</taxon>
        <taxon>Porphyromonas</taxon>
    </lineage>
</organism>
<evidence type="ECO:0000313" key="2">
    <source>
        <dbReference type="Proteomes" id="UP000004295"/>
    </source>
</evidence>
<comment type="caution">
    <text evidence="1">The sequence shown here is derived from an EMBL/GenBank/DDBJ whole genome shotgun (WGS) entry which is preliminary data.</text>
</comment>
<dbReference type="Proteomes" id="UP000004295">
    <property type="component" value="Unassembled WGS sequence"/>
</dbReference>
<name>C3JA90_POREA</name>
<sequence length="100" mass="11613">MALCQIFDRILVHFENIYYTCAQIVFEGRKAKKMQRSALHEKFGFPLPGGGMKTTRRANARGEKDGSALLWEGVRTPLDFCAEENYFSFGRKFIFVRKRI</sequence>
<evidence type="ECO:0000313" key="1">
    <source>
        <dbReference type="EMBL" id="EEN82894.1"/>
    </source>
</evidence>
<proteinExistence type="predicted"/>
<dbReference type="EMBL" id="ACNN01000018">
    <property type="protein sequence ID" value="EEN82894.1"/>
    <property type="molecule type" value="Genomic_DNA"/>
</dbReference>
<gene>
    <name evidence="1" type="ORF">POREN0001_1578</name>
</gene>
<protein>
    <submittedName>
        <fullName evidence="1">Uncharacterized protein</fullName>
    </submittedName>
</protein>
<accession>C3JA90</accession>
<reference evidence="1 2" key="1">
    <citation type="submission" date="2009-04" db="EMBL/GenBank/DDBJ databases">
        <authorList>
            <person name="Sebastian Y."/>
            <person name="Madupu R."/>
            <person name="Durkin A.S."/>
            <person name="Torralba M."/>
            <person name="Methe B."/>
            <person name="Sutton G.G."/>
            <person name="Strausberg R.L."/>
            <person name="Nelson K.E."/>
        </authorList>
    </citation>
    <scope>NUCLEOTIDE SEQUENCE [LARGE SCALE GENOMIC DNA]</scope>
    <source>
        <strain evidence="2">ATCC 35406 / BCRC 14492 / JCM 8526 / NCTC 13058 / HG 370</strain>
    </source>
</reference>
<keyword evidence="2" id="KW-1185">Reference proteome</keyword>
<dbReference type="STRING" id="553175.POREN0001_1578"/>
<dbReference type="AlphaFoldDB" id="C3JA90"/>